<reference evidence="2" key="1">
    <citation type="submission" date="2023-05" db="EMBL/GenBank/DDBJ databases">
        <authorList>
            <person name="Huff M."/>
        </authorList>
    </citation>
    <scope>NUCLEOTIDE SEQUENCE</scope>
</reference>
<dbReference type="InterPro" id="IPR045272">
    <property type="entry name" value="ANXUR1/2-like"/>
</dbReference>
<dbReference type="PANTHER" id="PTHR34590:SF5">
    <property type="entry name" value="OS04G0586500 PROTEIN"/>
    <property type="match status" value="1"/>
</dbReference>
<feature type="compositionally biased region" description="Polar residues" evidence="1">
    <location>
        <begin position="328"/>
        <end position="339"/>
    </location>
</feature>
<organism evidence="2 3">
    <name type="scientific">Fraxinus pennsylvanica</name>
    <dbReference type="NCBI Taxonomy" id="56036"/>
    <lineage>
        <taxon>Eukaryota</taxon>
        <taxon>Viridiplantae</taxon>
        <taxon>Streptophyta</taxon>
        <taxon>Embryophyta</taxon>
        <taxon>Tracheophyta</taxon>
        <taxon>Spermatophyta</taxon>
        <taxon>Magnoliopsida</taxon>
        <taxon>eudicotyledons</taxon>
        <taxon>Gunneridae</taxon>
        <taxon>Pentapetalae</taxon>
        <taxon>asterids</taxon>
        <taxon>lamiids</taxon>
        <taxon>Lamiales</taxon>
        <taxon>Oleaceae</taxon>
        <taxon>Oleeae</taxon>
        <taxon>Fraxinus</taxon>
    </lineage>
</organism>
<keyword evidence="3" id="KW-1185">Reference proteome</keyword>
<gene>
    <name evidence="2" type="ORF">FPE_LOCUS22713</name>
</gene>
<evidence type="ECO:0000313" key="3">
    <source>
        <dbReference type="Proteomes" id="UP000834106"/>
    </source>
</evidence>
<proteinExistence type="predicted"/>
<dbReference type="EMBL" id="OU503048">
    <property type="protein sequence ID" value="CAI9775283.1"/>
    <property type="molecule type" value="Genomic_DNA"/>
</dbReference>
<dbReference type="PANTHER" id="PTHR34590">
    <property type="entry name" value="OS03G0124300 PROTEIN-RELATED"/>
    <property type="match status" value="1"/>
</dbReference>
<evidence type="ECO:0000256" key="1">
    <source>
        <dbReference type="SAM" id="MobiDB-lite"/>
    </source>
</evidence>
<sequence length="339" mass="37395">MPALGLRDAIIYCRFVQRYQNINGTQFTGYVYAFQGKKRSLSFCSTHQTRQYYTRVNHSTQFSSRELPIASGLQPVVEPPDILNCEHQKSQMSEHHCGRPQQRAEVQCNNSQPSALMKEVTQQQLVPTKIMSSFVLLICFFLRFLPTAISPAPPYQPIDQILICCGSESSSTDDNERNWDGDARSKYAPLNIATTSIASETTEQGPFVPNRAPYTTAPNPEPIPNSLPPGPDISSEKKRSKDMSHLQEVAKNRGCDGAVVDGGDSPMFPSYPILQQEEPTSTDNDELFSGSGEVEVKLKRANTSSASNDLSKSSSTSTDIGDRLKTGTIFSEINNSVGR</sequence>
<dbReference type="Proteomes" id="UP000834106">
    <property type="component" value="Chromosome 13"/>
</dbReference>
<feature type="compositionally biased region" description="Pro residues" evidence="1">
    <location>
        <begin position="219"/>
        <end position="231"/>
    </location>
</feature>
<feature type="compositionally biased region" description="Basic and acidic residues" evidence="1">
    <location>
        <begin position="234"/>
        <end position="254"/>
    </location>
</feature>
<protein>
    <submittedName>
        <fullName evidence="2">Uncharacterized protein</fullName>
    </submittedName>
</protein>
<name>A0AAD1ZT75_9LAMI</name>
<accession>A0AAD1ZT75</accession>
<feature type="region of interest" description="Disordered" evidence="1">
    <location>
        <begin position="196"/>
        <end position="339"/>
    </location>
</feature>
<dbReference type="GO" id="GO:0004714">
    <property type="term" value="F:transmembrane receptor protein tyrosine kinase activity"/>
    <property type="evidence" value="ECO:0007669"/>
    <property type="project" value="InterPro"/>
</dbReference>
<feature type="compositionally biased region" description="Low complexity" evidence="1">
    <location>
        <begin position="303"/>
        <end position="318"/>
    </location>
</feature>
<dbReference type="AlphaFoldDB" id="A0AAD1ZT75"/>
<evidence type="ECO:0000313" key="2">
    <source>
        <dbReference type="EMBL" id="CAI9775283.1"/>
    </source>
</evidence>